<gene>
    <name evidence="1" type="ORF">GCM10010421_31810</name>
</gene>
<organism evidence="1 2">
    <name type="scientific">Streptomyces glaucus</name>
    <dbReference type="NCBI Taxonomy" id="284029"/>
    <lineage>
        <taxon>Bacteria</taxon>
        <taxon>Bacillati</taxon>
        <taxon>Actinomycetota</taxon>
        <taxon>Actinomycetes</taxon>
        <taxon>Kitasatosporales</taxon>
        <taxon>Streptomycetaceae</taxon>
        <taxon>Streptomyces</taxon>
    </lineage>
</organism>
<evidence type="ECO:0000313" key="1">
    <source>
        <dbReference type="EMBL" id="GAA2439220.1"/>
    </source>
</evidence>
<name>A0ABP5X0P5_9ACTN</name>
<accession>A0ABP5X0P5</accession>
<protein>
    <submittedName>
        <fullName evidence="1">Uncharacterized protein</fullName>
    </submittedName>
</protein>
<evidence type="ECO:0000313" key="2">
    <source>
        <dbReference type="Proteomes" id="UP001500460"/>
    </source>
</evidence>
<reference evidence="2" key="1">
    <citation type="journal article" date="2019" name="Int. J. Syst. Evol. Microbiol.">
        <title>The Global Catalogue of Microorganisms (GCM) 10K type strain sequencing project: providing services to taxonomists for standard genome sequencing and annotation.</title>
        <authorList>
            <consortium name="The Broad Institute Genomics Platform"/>
            <consortium name="The Broad Institute Genome Sequencing Center for Infectious Disease"/>
            <person name="Wu L."/>
            <person name="Ma J."/>
        </authorList>
    </citation>
    <scope>NUCLEOTIDE SEQUENCE [LARGE SCALE GENOMIC DNA]</scope>
    <source>
        <strain evidence="2">JCM 6922</strain>
    </source>
</reference>
<sequence>MDAALAMKPLQQLLAQYGQMRMVLHPDPEQCSIPREKRQAYRHYLMHADQLRESRIDANNGSTRLSIRFLTYTDPVSLTYRYAVDYWSLRTRVVIDHTLRAVAEKAYEETVRAEFAHPALPMSVKRFTRGLASFYDVTDVI</sequence>
<keyword evidence="2" id="KW-1185">Reference proteome</keyword>
<dbReference type="Proteomes" id="UP001500460">
    <property type="component" value="Unassembled WGS sequence"/>
</dbReference>
<comment type="caution">
    <text evidence="1">The sequence shown here is derived from an EMBL/GenBank/DDBJ whole genome shotgun (WGS) entry which is preliminary data.</text>
</comment>
<dbReference type="RefSeq" id="WP_344603792.1">
    <property type="nucleotide sequence ID" value="NZ_BAAATK010000018.1"/>
</dbReference>
<dbReference type="EMBL" id="BAAATK010000018">
    <property type="protein sequence ID" value="GAA2439220.1"/>
    <property type="molecule type" value="Genomic_DNA"/>
</dbReference>
<proteinExistence type="predicted"/>